<dbReference type="SUPFAM" id="SSF53850">
    <property type="entry name" value="Periplasmic binding protein-like II"/>
    <property type="match status" value="1"/>
</dbReference>
<organism evidence="6 7">
    <name type="scientific">Pseudohalioglobus lutimaris</name>
    <dbReference type="NCBI Taxonomy" id="1737061"/>
    <lineage>
        <taxon>Bacteria</taxon>
        <taxon>Pseudomonadati</taxon>
        <taxon>Pseudomonadota</taxon>
        <taxon>Gammaproteobacteria</taxon>
        <taxon>Cellvibrionales</taxon>
        <taxon>Halieaceae</taxon>
        <taxon>Pseudohalioglobus</taxon>
    </lineage>
</organism>
<dbReference type="EMBL" id="PKUS01000023">
    <property type="protein sequence ID" value="PLW67840.1"/>
    <property type="molecule type" value="Genomic_DNA"/>
</dbReference>
<dbReference type="InterPro" id="IPR036388">
    <property type="entry name" value="WH-like_DNA-bd_sf"/>
</dbReference>
<dbReference type="PRINTS" id="PR00039">
    <property type="entry name" value="HTHLYSR"/>
</dbReference>
<dbReference type="GO" id="GO:0003677">
    <property type="term" value="F:DNA binding"/>
    <property type="evidence" value="ECO:0007669"/>
    <property type="project" value="UniProtKB-KW"/>
</dbReference>
<sequence>MSIIRNLNKRWPVLRNQDLNLLPIFDALMQEQQLSRAAERLCMSQPAVSNALKRLRISFRDDLFVRTRRGLKPTQRAMELHEAIAPVLESLSHTFDDQTFSPEASDRALDISMDIAAEYVFAPDVLGILHPVAPNLRIRFHPDHIPDISGRLKDGRLNYALEYGPILSDEFDSAHFADETLSVICAKNHPSIKGSLSLEQYTSLPHVSLIPRPSFSAGQAAGEVTPVEYIVGSDLPSRNIGLRVASSLAIPEIVATTDFIATLSSRLVLPLVESGELQRFDPPFNNIGFEFRLYWHKSRSKDPFHQWFINELAEHQNSIRGQRN</sequence>
<name>A0A2N5X018_9GAMM</name>
<dbReference type="PANTHER" id="PTHR30118">
    <property type="entry name" value="HTH-TYPE TRANSCRIPTIONAL REGULATOR LEUO-RELATED"/>
    <property type="match status" value="1"/>
</dbReference>
<accession>A0A2N5X018</accession>
<dbReference type="PROSITE" id="PS50931">
    <property type="entry name" value="HTH_LYSR"/>
    <property type="match status" value="1"/>
</dbReference>
<evidence type="ECO:0000256" key="1">
    <source>
        <dbReference type="ARBA" id="ARBA00009437"/>
    </source>
</evidence>
<keyword evidence="3" id="KW-0238">DNA-binding</keyword>
<dbReference type="Gene3D" id="1.10.10.10">
    <property type="entry name" value="Winged helix-like DNA-binding domain superfamily/Winged helix DNA-binding domain"/>
    <property type="match status" value="1"/>
</dbReference>
<reference evidence="6 7" key="1">
    <citation type="submission" date="2018-01" db="EMBL/GenBank/DDBJ databases">
        <title>The draft genome sequence of Halioglobus lutimaris HF004.</title>
        <authorList>
            <person name="Du Z.-J."/>
            <person name="Shi M.-J."/>
        </authorList>
    </citation>
    <scope>NUCLEOTIDE SEQUENCE [LARGE SCALE GENOMIC DNA]</scope>
    <source>
        <strain evidence="6 7">HF004</strain>
    </source>
</reference>
<evidence type="ECO:0000313" key="6">
    <source>
        <dbReference type="EMBL" id="PLW67840.1"/>
    </source>
</evidence>
<dbReference type="InterPro" id="IPR037402">
    <property type="entry name" value="YidZ_PBP2"/>
</dbReference>
<protein>
    <recommendedName>
        <fullName evidence="5">HTH lysR-type domain-containing protein</fullName>
    </recommendedName>
</protein>
<proteinExistence type="inferred from homology"/>
<evidence type="ECO:0000313" key="7">
    <source>
        <dbReference type="Proteomes" id="UP000235005"/>
    </source>
</evidence>
<evidence type="ECO:0000256" key="3">
    <source>
        <dbReference type="ARBA" id="ARBA00023125"/>
    </source>
</evidence>
<dbReference type="OrthoDB" id="8720143at2"/>
<dbReference type="PANTHER" id="PTHR30118:SF15">
    <property type="entry name" value="TRANSCRIPTIONAL REGULATORY PROTEIN"/>
    <property type="match status" value="1"/>
</dbReference>
<keyword evidence="2" id="KW-0805">Transcription regulation</keyword>
<evidence type="ECO:0000256" key="4">
    <source>
        <dbReference type="ARBA" id="ARBA00023163"/>
    </source>
</evidence>
<dbReference type="Pfam" id="PF00126">
    <property type="entry name" value="HTH_1"/>
    <property type="match status" value="1"/>
</dbReference>
<gene>
    <name evidence="6" type="ORF">C0039_15600</name>
</gene>
<dbReference type="Gene3D" id="3.40.190.10">
    <property type="entry name" value="Periplasmic binding protein-like II"/>
    <property type="match status" value="2"/>
</dbReference>
<evidence type="ECO:0000256" key="2">
    <source>
        <dbReference type="ARBA" id="ARBA00023015"/>
    </source>
</evidence>
<comment type="caution">
    <text evidence="6">The sequence shown here is derived from an EMBL/GenBank/DDBJ whole genome shotgun (WGS) entry which is preliminary data.</text>
</comment>
<dbReference type="InterPro" id="IPR036390">
    <property type="entry name" value="WH_DNA-bd_sf"/>
</dbReference>
<dbReference type="Pfam" id="PF03466">
    <property type="entry name" value="LysR_substrate"/>
    <property type="match status" value="1"/>
</dbReference>
<dbReference type="InterPro" id="IPR000847">
    <property type="entry name" value="LysR_HTH_N"/>
</dbReference>
<comment type="similarity">
    <text evidence="1">Belongs to the LysR transcriptional regulatory family.</text>
</comment>
<keyword evidence="7" id="KW-1185">Reference proteome</keyword>
<keyword evidence="4" id="KW-0804">Transcription</keyword>
<dbReference type="GO" id="GO:0003700">
    <property type="term" value="F:DNA-binding transcription factor activity"/>
    <property type="evidence" value="ECO:0007669"/>
    <property type="project" value="InterPro"/>
</dbReference>
<evidence type="ECO:0000259" key="5">
    <source>
        <dbReference type="PROSITE" id="PS50931"/>
    </source>
</evidence>
<dbReference type="InterPro" id="IPR050389">
    <property type="entry name" value="LysR-type_TF"/>
</dbReference>
<dbReference type="AlphaFoldDB" id="A0A2N5X018"/>
<feature type="domain" description="HTH lysR-type" evidence="5">
    <location>
        <begin position="17"/>
        <end position="74"/>
    </location>
</feature>
<dbReference type="RefSeq" id="WP_101518607.1">
    <property type="nucleotide sequence ID" value="NZ_PKUS01000023.1"/>
</dbReference>
<dbReference type="Proteomes" id="UP000235005">
    <property type="component" value="Unassembled WGS sequence"/>
</dbReference>
<dbReference type="InterPro" id="IPR005119">
    <property type="entry name" value="LysR_subst-bd"/>
</dbReference>
<dbReference type="SUPFAM" id="SSF46785">
    <property type="entry name" value="Winged helix' DNA-binding domain"/>
    <property type="match status" value="1"/>
</dbReference>
<dbReference type="CDD" id="cd08417">
    <property type="entry name" value="PBP2_Nitroaromatics_like"/>
    <property type="match status" value="1"/>
</dbReference>